<comment type="caution">
    <text evidence="1">The sequence shown here is derived from an EMBL/GenBank/DDBJ whole genome shotgun (WGS) entry which is preliminary data.</text>
</comment>
<dbReference type="Proteomes" id="UP001497700">
    <property type="component" value="Unassembled WGS sequence"/>
</dbReference>
<evidence type="ECO:0000313" key="2">
    <source>
        <dbReference type="Proteomes" id="UP001497700"/>
    </source>
</evidence>
<evidence type="ECO:0000313" key="1">
    <source>
        <dbReference type="EMBL" id="KAI4867929.1"/>
    </source>
</evidence>
<organism evidence="1 2">
    <name type="scientific">Hypoxylon rubiginosum</name>
    <dbReference type="NCBI Taxonomy" id="110542"/>
    <lineage>
        <taxon>Eukaryota</taxon>
        <taxon>Fungi</taxon>
        <taxon>Dikarya</taxon>
        <taxon>Ascomycota</taxon>
        <taxon>Pezizomycotina</taxon>
        <taxon>Sordariomycetes</taxon>
        <taxon>Xylariomycetidae</taxon>
        <taxon>Xylariales</taxon>
        <taxon>Hypoxylaceae</taxon>
        <taxon>Hypoxylon</taxon>
    </lineage>
</organism>
<sequence>MSLPKLTPGEEASLNDTRQPELWGCLIAFLIVNDVAIAGRVWGTWTSVASRSRVMAEDILIILSGIFVNAIIANLMAATHYGLGLHVYTVNARDPDYPSNLSKTFRHVWITMVLMSGFFTCIKMTLLFFYKRLFLVGRSKLRIFWWANFVYIILWFFGSTSFYLFQCKPVQWYFIQYFDRFPHIPVPGGMTGQCDATSVVHVALPLIFSLVSDISLLLLPLWAISKLRLNKNKKRGLMAVFGIGLVACLLELGRILALLIDTDDKTDPSYGVAVFLVLTAAEETTAVVCACLPVIVPQLVRAFRGRTKRNSYSYDNGGQMSSERPSARGFKRVANVNHIWSIPATMDASKMDRPHDDDVPLTSVEITSNAVPKLSDQDSDSDHMRRQRAGDVESQTDHSYSSSHSGDIGQIGRFTVPDIPASGDIHVRTDISVQVGKAM</sequence>
<keyword evidence="2" id="KW-1185">Reference proteome</keyword>
<name>A0ACB9Z9Z5_9PEZI</name>
<reference evidence="1 2" key="1">
    <citation type="journal article" date="2022" name="New Phytol.">
        <title>Ecological generalism drives hyperdiversity of secondary metabolite gene clusters in xylarialean endophytes.</title>
        <authorList>
            <person name="Franco M.E.E."/>
            <person name="Wisecaver J.H."/>
            <person name="Arnold A.E."/>
            <person name="Ju Y.M."/>
            <person name="Slot J.C."/>
            <person name="Ahrendt S."/>
            <person name="Moore L.P."/>
            <person name="Eastman K.E."/>
            <person name="Scott K."/>
            <person name="Konkel Z."/>
            <person name="Mondo S.J."/>
            <person name="Kuo A."/>
            <person name="Hayes R.D."/>
            <person name="Haridas S."/>
            <person name="Andreopoulos B."/>
            <person name="Riley R."/>
            <person name="LaButti K."/>
            <person name="Pangilinan J."/>
            <person name="Lipzen A."/>
            <person name="Amirebrahimi M."/>
            <person name="Yan J."/>
            <person name="Adam C."/>
            <person name="Keymanesh K."/>
            <person name="Ng V."/>
            <person name="Louie K."/>
            <person name="Northen T."/>
            <person name="Drula E."/>
            <person name="Henrissat B."/>
            <person name="Hsieh H.M."/>
            <person name="Youens-Clark K."/>
            <person name="Lutzoni F."/>
            <person name="Miadlikowska J."/>
            <person name="Eastwood D.C."/>
            <person name="Hamelin R.C."/>
            <person name="Grigoriev I.V."/>
            <person name="U'Ren J.M."/>
        </authorList>
    </citation>
    <scope>NUCLEOTIDE SEQUENCE [LARGE SCALE GENOMIC DNA]</scope>
    <source>
        <strain evidence="1 2">CBS 119005</strain>
    </source>
</reference>
<protein>
    <submittedName>
        <fullName evidence="1">Uncharacterized protein</fullName>
    </submittedName>
</protein>
<proteinExistence type="predicted"/>
<dbReference type="EMBL" id="MU393442">
    <property type="protein sequence ID" value="KAI4867929.1"/>
    <property type="molecule type" value="Genomic_DNA"/>
</dbReference>
<accession>A0ACB9Z9Z5</accession>
<gene>
    <name evidence="1" type="ORF">F4820DRAFT_169588</name>
</gene>